<name>A0A8H7ND16_BIOOC</name>
<comment type="caution">
    <text evidence="1">The sequence shown here is derived from an EMBL/GenBank/DDBJ whole genome shotgun (WGS) entry which is preliminary data.</text>
</comment>
<sequence length="105" mass="11592">MTFHQAGQPTQWSSQKGVYSFVQASHGFPTPGISYTTTTPNDTTDPYILMQQLSQASLGGCDTQHDICNGRAYMHILTSLKDHSQANATVTVTNHIFSRTILWCV</sequence>
<accession>A0A8H7ND16</accession>
<evidence type="ECO:0000313" key="2">
    <source>
        <dbReference type="Proteomes" id="UP000616885"/>
    </source>
</evidence>
<dbReference type="AlphaFoldDB" id="A0A8H7ND16"/>
<organism evidence="1 2">
    <name type="scientific">Bionectria ochroleuca</name>
    <name type="common">Gliocladium roseum</name>
    <dbReference type="NCBI Taxonomy" id="29856"/>
    <lineage>
        <taxon>Eukaryota</taxon>
        <taxon>Fungi</taxon>
        <taxon>Dikarya</taxon>
        <taxon>Ascomycota</taxon>
        <taxon>Pezizomycotina</taxon>
        <taxon>Sordariomycetes</taxon>
        <taxon>Hypocreomycetidae</taxon>
        <taxon>Hypocreales</taxon>
        <taxon>Bionectriaceae</taxon>
        <taxon>Clonostachys</taxon>
    </lineage>
</organism>
<reference evidence="1" key="1">
    <citation type="submission" date="2020-10" db="EMBL/GenBank/DDBJ databases">
        <title>High-Quality Genome Resource of Clonostachys rosea strain S41 by Oxford Nanopore Long-Read Sequencing.</title>
        <authorList>
            <person name="Wang H."/>
        </authorList>
    </citation>
    <scope>NUCLEOTIDE SEQUENCE</scope>
    <source>
        <strain evidence="1">S41</strain>
    </source>
</reference>
<dbReference type="Proteomes" id="UP000616885">
    <property type="component" value="Unassembled WGS sequence"/>
</dbReference>
<dbReference type="EMBL" id="JADCTT010000004">
    <property type="protein sequence ID" value="KAF9753433.1"/>
    <property type="molecule type" value="Genomic_DNA"/>
</dbReference>
<protein>
    <submittedName>
        <fullName evidence="1">Uncharacterized protein</fullName>
    </submittedName>
</protein>
<evidence type="ECO:0000313" key="1">
    <source>
        <dbReference type="EMBL" id="KAF9753433.1"/>
    </source>
</evidence>
<gene>
    <name evidence="1" type="ORF">IM811_012191</name>
</gene>
<proteinExistence type="predicted"/>